<dbReference type="PANTHER" id="PTHR24220:SF611">
    <property type="entry name" value="ATP-BINDING COMPONENT OF ABC TRANSPORTER-RELATED"/>
    <property type="match status" value="1"/>
</dbReference>
<dbReference type="PROSITE" id="PS50893">
    <property type="entry name" value="ABC_TRANSPORTER_2"/>
    <property type="match status" value="1"/>
</dbReference>
<dbReference type="Pfam" id="PF00005">
    <property type="entry name" value="ABC_tran"/>
    <property type="match status" value="1"/>
</dbReference>
<reference evidence="7 8" key="1">
    <citation type="submission" date="2023-10" db="EMBL/GenBank/DDBJ databases">
        <title>Complete Genome Sequence of Limnobacter thiooxidans CS-K2T, Isolated from freshwater lake sediments in Bavaria, Germany.</title>
        <authorList>
            <person name="Naruki M."/>
            <person name="Watanabe A."/>
            <person name="Warashina T."/>
            <person name="Morita T."/>
            <person name="Arakawa K."/>
        </authorList>
    </citation>
    <scope>NUCLEOTIDE SEQUENCE [LARGE SCALE GENOMIC DNA]</scope>
    <source>
        <strain evidence="7 8">CS-K2</strain>
    </source>
</reference>
<keyword evidence="2" id="KW-1003">Cell membrane</keyword>
<dbReference type="InterPro" id="IPR003439">
    <property type="entry name" value="ABC_transporter-like_ATP-bd"/>
</dbReference>
<dbReference type="CDD" id="cd03255">
    <property type="entry name" value="ABC_MJ0796_LolCDE_FtsE"/>
    <property type="match status" value="1"/>
</dbReference>
<evidence type="ECO:0000259" key="6">
    <source>
        <dbReference type="PROSITE" id="PS50893"/>
    </source>
</evidence>
<dbReference type="RefSeq" id="WP_130558799.1">
    <property type="nucleotide sequence ID" value="NZ_AP028947.1"/>
</dbReference>
<evidence type="ECO:0000256" key="2">
    <source>
        <dbReference type="ARBA" id="ARBA00022475"/>
    </source>
</evidence>
<dbReference type="KEGG" id="lto:RGQ30_09900"/>
<dbReference type="InterPro" id="IPR003593">
    <property type="entry name" value="AAA+_ATPase"/>
</dbReference>
<dbReference type="EMBL" id="AP028947">
    <property type="protein sequence ID" value="BET25489.1"/>
    <property type="molecule type" value="Genomic_DNA"/>
</dbReference>
<accession>A0AA86IY40</accession>
<keyword evidence="5 7" id="KW-0067">ATP-binding</keyword>
<dbReference type="GO" id="GO:0022857">
    <property type="term" value="F:transmembrane transporter activity"/>
    <property type="evidence" value="ECO:0007669"/>
    <property type="project" value="TreeGrafter"/>
</dbReference>
<keyword evidence="4" id="KW-0547">Nucleotide-binding</keyword>
<dbReference type="GO" id="GO:0005886">
    <property type="term" value="C:plasma membrane"/>
    <property type="evidence" value="ECO:0007669"/>
    <property type="project" value="TreeGrafter"/>
</dbReference>
<name>A0AA86IY40_9BURK</name>
<keyword evidence="3" id="KW-0997">Cell inner membrane</keyword>
<dbReference type="AlphaFoldDB" id="A0AA86IY40"/>
<dbReference type="SUPFAM" id="SSF52540">
    <property type="entry name" value="P-loop containing nucleoside triphosphate hydrolases"/>
    <property type="match status" value="1"/>
</dbReference>
<dbReference type="InterPro" id="IPR015854">
    <property type="entry name" value="ABC_transpr_LolD-like"/>
</dbReference>
<evidence type="ECO:0000313" key="7">
    <source>
        <dbReference type="EMBL" id="BET25489.1"/>
    </source>
</evidence>
<dbReference type="GO" id="GO:0005524">
    <property type="term" value="F:ATP binding"/>
    <property type="evidence" value="ECO:0007669"/>
    <property type="project" value="UniProtKB-KW"/>
</dbReference>
<sequence>MTQAVLQCQNLAFKYASSGFELQVPEFSMQAGETVFLEGDSGSGKSTLLNLMAGVLLPQTGHVSLMGQKLNDLSASRCDALRVDHVGFLFQQFNLLAYLSVLDNVALPCKFSKRRRQQAVQQCGSVVQAAVNLLDALGMSDFARQPVGTLSVGQQQRVAAARALIGKPDLVIADEPTSALDARHQARFVQLLLKQAAQQNTAVILVSHDPRLAEHCQRREQMSRWQAGGYA</sequence>
<dbReference type="SMART" id="SM00382">
    <property type="entry name" value="AAA"/>
    <property type="match status" value="1"/>
</dbReference>
<dbReference type="PANTHER" id="PTHR24220">
    <property type="entry name" value="IMPORT ATP-BINDING PROTEIN"/>
    <property type="match status" value="1"/>
</dbReference>
<keyword evidence="1" id="KW-0813">Transport</keyword>
<dbReference type="Gene3D" id="3.40.50.300">
    <property type="entry name" value="P-loop containing nucleotide triphosphate hydrolases"/>
    <property type="match status" value="1"/>
</dbReference>
<feature type="domain" description="ABC transporter" evidence="6">
    <location>
        <begin position="6"/>
        <end position="231"/>
    </location>
</feature>
<evidence type="ECO:0000256" key="5">
    <source>
        <dbReference type="ARBA" id="ARBA00022840"/>
    </source>
</evidence>
<organism evidence="7 8">
    <name type="scientific">Limnobacter thiooxidans</name>
    <dbReference type="NCBI Taxonomy" id="131080"/>
    <lineage>
        <taxon>Bacteria</taxon>
        <taxon>Pseudomonadati</taxon>
        <taxon>Pseudomonadota</taxon>
        <taxon>Betaproteobacteria</taxon>
        <taxon>Burkholderiales</taxon>
        <taxon>Burkholderiaceae</taxon>
        <taxon>Limnobacter</taxon>
    </lineage>
</organism>
<evidence type="ECO:0000313" key="8">
    <source>
        <dbReference type="Proteomes" id="UP001329151"/>
    </source>
</evidence>
<gene>
    <name evidence="7" type="ORF">RGQ30_09900</name>
</gene>
<protein>
    <submittedName>
        <fullName evidence="7">ABC transporter ATP-binding protein</fullName>
    </submittedName>
</protein>
<evidence type="ECO:0000256" key="4">
    <source>
        <dbReference type="ARBA" id="ARBA00022741"/>
    </source>
</evidence>
<dbReference type="Proteomes" id="UP001329151">
    <property type="component" value="Chromosome"/>
</dbReference>
<evidence type="ECO:0000256" key="1">
    <source>
        <dbReference type="ARBA" id="ARBA00022448"/>
    </source>
</evidence>
<dbReference type="GO" id="GO:0016887">
    <property type="term" value="F:ATP hydrolysis activity"/>
    <property type="evidence" value="ECO:0007669"/>
    <property type="project" value="InterPro"/>
</dbReference>
<evidence type="ECO:0000256" key="3">
    <source>
        <dbReference type="ARBA" id="ARBA00022519"/>
    </source>
</evidence>
<keyword evidence="3" id="KW-0472">Membrane</keyword>
<dbReference type="InterPro" id="IPR027417">
    <property type="entry name" value="P-loop_NTPase"/>
</dbReference>
<dbReference type="InterPro" id="IPR017911">
    <property type="entry name" value="MacB-like_ATP-bd"/>
</dbReference>
<proteinExistence type="predicted"/>
<keyword evidence="8" id="KW-1185">Reference proteome</keyword>